<accession>A0A9J5YCN7</accession>
<protein>
    <submittedName>
        <fullName evidence="2">Uncharacterized protein</fullName>
    </submittedName>
</protein>
<feature type="region of interest" description="Disordered" evidence="1">
    <location>
        <begin position="162"/>
        <end position="185"/>
    </location>
</feature>
<evidence type="ECO:0000256" key="1">
    <source>
        <dbReference type="SAM" id="MobiDB-lite"/>
    </source>
</evidence>
<reference evidence="2 3" key="1">
    <citation type="submission" date="2020-09" db="EMBL/GenBank/DDBJ databases">
        <title>De no assembly of potato wild relative species, Solanum commersonii.</title>
        <authorList>
            <person name="Cho K."/>
        </authorList>
    </citation>
    <scope>NUCLEOTIDE SEQUENCE [LARGE SCALE GENOMIC DNA]</scope>
    <source>
        <strain evidence="2">LZ3.2</strain>
        <tissue evidence="2">Leaf</tissue>
    </source>
</reference>
<keyword evidence="3" id="KW-1185">Reference proteome</keyword>
<organism evidence="2 3">
    <name type="scientific">Solanum commersonii</name>
    <name type="common">Commerson's wild potato</name>
    <name type="synonym">Commerson's nightshade</name>
    <dbReference type="NCBI Taxonomy" id="4109"/>
    <lineage>
        <taxon>Eukaryota</taxon>
        <taxon>Viridiplantae</taxon>
        <taxon>Streptophyta</taxon>
        <taxon>Embryophyta</taxon>
        <taxon>Tracheophyta</taxon>
        <taxon>Spermatophyta</taxon>
        <taxon>Magnoliopsida</taxon>
        <taxon>eudicotyledons</taxon>
        <taxon>Gunneridae</taxon>
        <taxon>Pentapetalae</taxon>
        <taxon>asterids</taxon>
        <taxon>lamiids</taxon>
        <taxon>Solanales</taxon>
        <taxon>Solanaceae</taxon>
        <taxon>Solanoideae</taxon>
        <taxon>Solaneae</taxon>
        <taxon>Solanum</taxon>
    </lineage>
</organism>
<dbReference type="EMBL" id="JACXVP010000007">
    <property type="protein sequence ID" value="KAG5596750.1"/>
    <property type="molecule type" value="Genomic_DNA"/>
</dbReference>
<proteinExistence type="predicted"/>
<sequence length="185" mass="19758">MKAVEMKWKNKLAKSKKREKQLYIDLLCVCILGVSLVFQRVFKATYLKLIHEISKGNYVNFSVELFGLPLPLLVGALGVTFGPTTCVDVGATTGVALGPAGPTVFVDVGAAVGVPLGLELGPEGGLELGPTSGLELGPASYALLANIHELKHSAMLLSTTSHFEEDEQGQELDQRKDGHGQELDQ</sequence>
<dbReference type="Proteomes" id="UP000824120">
    <property type="component" value="Chromosome 7"/>
</dbReference>
<comment type="caution">
    <text evidence="2">The sequence shown here is derived from an EMBL/GenBank/DDBJ whole genome shotgun (WGS) entry which is preliminary data.</text>
</comment>
<name>A0A9J5YCN7_SOLCO</name>
<gene>
    <name evidence="2" type="ORF">H5410_037982</name>
</gene>
<evidence type="ECO:0000313" key="2">
    <source>
        <dbReference type="EMBL" id="KAG5596750.1"/>
    </source>
</evidence>
<dbReference type="AlphaFoldDB" id="A0A9J5YCN7"/>
<feature type="compositionally biased region" description="Basic and acidic residues" evidence="1">
    <location>
        <begin position="172"/>
        <end position="185"/>
    </location>
</feature>
<evidence type="ECO:0000313" key="3">
    <source>
        <dbReference type="Proteomes" id="UP000824120"/>
    </source>
</evidence>